<comment type="caution">
    <text evidence="3">The sequence shown here is derived from an EMBL/GenBank/DDBJ whole genome shotgun (WGS) entry which is preliminary data.</text>
</comment>
<evidence type="ECO:0000313" key="3">
    <source>
        <dbReference type="EMBL" id="CAL8088313.1"/>
    </source>
</evidence>
<evidence type="ECO:0000259" key="2">
    <source>
        <dbReference type="SMART" id="SM00385"/>
    </source>
</evidence>
<dbReference type="SMART" id="SM00385">
    <property type="entry name" value="CYCLIN"/>
    <property type="match status" value="1"/>
</dbReference>
<dbReference type="SUPFAM" id="SSF47954">
    <property type="entry name" value="Cyclin-like"/>
    <property type="match status" value="1"/>
</dbReference>
<dbReference type="Pfam" id="PF00134">
    <property type="entry name" value="Cyclin_N"/>
    <property type="match status" value="1"/>
</dbReference>
<dbReference type="InterPro" id="IPR039361">
    <property type="entry name" value="Cyclin"/>
</dbReference>
<evidence type="ECO:0000313" key="4">
    <source>
        <dbReference type="Proteomes" id="UP001642540"/>
    </source>
</evidence>
<comment type="similarity">
    <text evidence="1">Belongs to the cyclin family.</text>
</comment>
<protein>
    <recommendedName>
        <fullName evidence="2">Cyclin-like domain-containing protein</fullName>
    </recommendedName>
</protein>
<dbReference type="PANTHER" id="PTHR10177">
    <property type="entry name" value="CYCLINS"/>
    <property type="match status" value="1"/>
</dbReference>
<dbReference type="EMBL" id="CAXLJM020000022">
    <property type="protein sequence ID" value="CAL8088313.1"/>
    <property type="molecule type" value="Genomic_DNA"/>
</dbReference>
<dbReference type="Gene3D" id="1.10.472.10">
    <property type="entry name" value="Cyclin-like"/>
    <property type="match status" value="1"/>
</dbReference>
<feature type="domain" description="Cyclin-like" evidence="2">
    <location>
        <begin position="334"/>
        <end position="420"/>
    </location>
</feature>
<organism evidence="3 4">
    <name type="scientific">Orchesella dallaii</name>
    <dbReference type="NCBI Taxonomy" id="48710"/>
    <lineage>
        <taxon>Eukaryota</taxon>
        <taxon>Metazoa</taxon>
        <taxon>Ecdysozoa</taxon>
        <taxon>Arthropoda</taxon>
        <taxon>Hexapoda</taxon>
        <taxon>Collembola</taxon>
        <taxon>Entomobryomorpha</taxon>
        <taxon>Entomobryoidea</taxon>
        <taxon>Orchesellidae</taxon>
        <taxon>Orchesellinae</taxon>
        <taxon>Orchesella</taxon>
    </lineage>
</organism>
<accession>A0ABP1QAD7</accession>
<dbReference type="InterPro" id="IPR036915">
    <property type="entry name" value="Cyclin-like_sf"/>
</dbReference>
<reference evidence="3 4" key="1">
    <citation type="submission" date="2024-08" db="EMBL/GenBank/DDBJ databases">
        <authorList>
            <person name="Cucini C."/>
            <person name="Frati F."/>
        </authorList>
    </citation>
    <scope>NUCLEOTIDE SEQUENCE [LARGE SCALE GENOMIC DNA]</scope>
</reference>
<dbReference type="Proteomes" id="UP001642540">
    <property type="component" value="Unassembled WGS sequence"/>
</dbReference>
<dbReference type="InterPro" id="IPR006671">
    <property type="entry name" value="Cyclin_N"/>
</dbReference>
<dbReference type="InterPro" id="IPR013763">
    <property type="entry name" value="Cyclin-like_dom"/>
</dbReference>
<sequence length="560" mass="62381">MSSSRLDTPAAAKKLLAIPEEEVVKENRAQSKPITRPIHDLLNARKDVIRQQKNSQASGILKSYSFKLPSSSSGITNALQAKLGVNSRAAEPVSVKPSNIPAPKALTRAATFRTAAPAKSVPPPQILREKVASNPIQPVQPLVTRNIKLEYLEQRFYQKVGSFPSYLQQQIKGPSFTTGWNWNSHFKKLISDFTECTEDKQRQECHDILMKFYWQAGKVDTILEEVRIIFQQGICSSDANPGGFVNPTTSLFGSTESGISVGPSKTLNDRIEGDEIDLLRAGGRGRHSLNVGMMPYLSEIFQHELTKEANYGATWMTKPLTKQDVCTKRNELAKWVCKTAGENLKYPAETAHLAVYLIDAFLHKGCKITSSAMGLLGIAALQIAGKLEEPDPASTSRLIRLSGQFYRADDVIFMEKTMLEKLKFDVYPPLAPLFAQIVIIGGSLSFPTPSIKKLVMDLTQGILHRSLGKHKLSTVSASDKAKTAIEIAVEFVFFQYKLYSQRDLHKYDYVSHKPGREHGDFAVDLCFELFEQRLTKLTKLNARPISKVEFTASPHRDVKV</sequence>
<name>A0ABP1QAD7_9HEXA</name>
<proteinExistence type="inferred from homology"/>
<keyword evidence="1" id="KW-0195">Cyclin</keyword>
<gene>
    <name evidence="3" type="ORF">ODALV1_LOCUS7015</name>
</gene>
<evidence type="ECO:0000256" key="1">
    <source>
        <dbReference type="RuleBase" id="RU000383"/>
    </source>
</evidence>
<keyword evidence="4" id="KW-1185">Reference proteome</keyword>